<protein>
    <recommendedName>
        <fullName evidence="4">Cys-tRNA(Pro)/Cys-tRNA(Cys) deacylase</fullName>
        <ecNumber evidence="4">4.2.-.-</ecNumber>
    </recommendedName>
</protein>
<dbReference type="PANTHER" id="PTHR30411:SF0">
    <property type="entry name" value="CYS-TRNA(PRO)_CYS-TRNA(CYS) DEACYLASE YBAK"/>
    <property type="match status" value="1"/>
</dbReference>
<keyword evidence="2 4" id="KW-0648">Protein biosynthesis</keyword>
<dbReference type="AlphaFoldDB" id="A0A3D8MBF7"/>
<comment type="caution">
    <text evidence="6">The sequence shown here is derived from an EMBL/GenBank/DDBJ whole genome shotgun (WGS) entry which is preliminary data.</text>
</comment>
<organism evidence="6 7">
    <name type="scientific">Alteromonas aestuariivivens</name>
    <dbReference type="NCBI Taxonomy" id="1938339"/>
    <lineage>
        <taxon>Bacteria</taxon>
        <taxon>Pseudomonadati</taxon>
        <taxon>Pseudomonadota</taxon>
        <taxon>Gammaproteobacteria</taxon>
        <taxon>Alteromonadales</taxon>
        <taxon>Alteromonadaceae</taxon>
        <taxon>Alteromonas/Salinimonas group</taxon>
        <taxon>Alteromonas</taxon>
    </lineage>
</organism>
<dbReference type="PANTHER" id="PTHR30411">
    <property type="entry name" value="CYTOPLASMIC PROTEIN"/>
    <property type="match status" value="1"/>
</dbReference>
<comment type="similarity">
    <text evidence="1 4">Belongs to the prolyl-tRNA editing family. YbaK/EbsC subfamily.</text>
</comment>
<dbReference type="Proteomes" id="UP000256561">
    <property type="component" value="Unassembled WGS sequence"/>
</dbReference>
<evidence type="ECO:0000256" key="2">
    <source>
        <dbReference type="ARBA" id="ARBA00022917"/>
    </source>
</evidence>
<dbReference type="NCBIfam" id="TIGR00011">
    <property type="entry name" value="YbaK_EbsC"/>
    <property type="match status" value="1"/>
</dbReference>
<dbReference type="Gene3D" id="3.90.960.10">
    <property type="entry name" value="YbaK/aminoacyl-tRNA synthetase-associated domain"/>
    <property type="match status" value="1"/>
</dbReference>
<keyword evidence="3 4" id="KW-0456">Lyase</keyword>
<dbReference type="SUPFAM" id="SSF55826">
    <property type="entry name" value="YbaK/ProRS associated domain"/>
    <property type="match status" value="1"/>
</dbReference>
<dbReference type="InterPro" id="IPR007214">
    <property type="entry name" value="YbaK/aa-tRNA-synth-assoc-dom"/>
</dbReference>
<evidence type="ECO:0000256" key="3">
    <source>
        <dbReference type="ARBA" id="ARBA00023239"/>
    </source>
</evidence>
<dbReference type="GO" id="GO:0016829">
    <property type="term" value="F:lyase activity"/>
    <property type="evidence" value="ECO:0007669"/>
    <property type="project" value="UniProtKB-KW"/>
</dbReference>
<evidence type="ECO:0000313" key="7">
    <source>
        <dbReference type="Proteomes" id="UP000256561"/>
    </source>
</evidence>
<evidence type="ECO:0000259" key="5">
    <source>
        <dbReference type="Pfam" id="PF04073"/>
    </source>
</evidence>
<dbReference type="CDD" id="cd00002">
    <property type="entry name" value="YbaK_deacylase"/>
    <property type="match status" value="1"/>
</dbReference>
<dbReference type="PIRSF" id="PIRSF006181">
    <property type="entry name" value="EbsC_YbaK"/>
    <property type="match status" value="1"/>
</dbReference>
<reference evidence="7" key="1">
    <citation type="submission" date="2018-08" db="EMBL/GenBank/DDBJ databases">
        <authorList>
            <person name="Zhang J."/>
            <person name="Du Z.-J."/>
        </authorList>
    </citation>
    <scope>NUCLEOTIDE SEQUENCE [LARGE SCALE GENOMIC DNA]</scope>
    <source>
        <strain evidence="7">KCTC 52655</strain>
    </source>
</reference>
<proteinExistence type="inferred from homology"/>
<keyword evidence="7" id="KW-1185">Reference proteome</keyword>
<dbReference type="EMBL" id="QRHA01000003">
    <property type="protein sequence ID" value="RDV27602.1"/>
    <property type="molecule type" value="Genomic_DNA"/>
</dbReference>
<dbReference type="InterPro" id="IPR004369">
    <property type="entry name" value="Prolyl-tRNA_editing_YbaK/EbsC"/>
</dbReference>
<dbReference type="GO" id="GO:0006412">
    <property type="term" value="P:translation"/>
    <property type="evidence" value="ECO:0007669"/>
    <property type="project" value="UniProtKB-KW"/>
</dbReference>
<dbReference type="RefSeq" id="WP_115592501.1">
    <property type="nucleotide sequence ID" value="NZ_QRHA01000003.1"/>
</dbReference>
<dbReference type="EC" id="4.2.-.-" evidence="4"/>
<evidence type="ECO:0000313" key="6">
    <source>
        <dbReference type="EMBL" id="RDV27602.1"/>
    </source>
</evidence>
<dbReference type="InterPro" id="IPR036754">
    <property type="entry name" value="YbaK/aa-tRNA-synt-asso_dom_sf"/>
</dbReference>
<gene>
    <name evidence="6" type="primary">ybaK</name>
    <name evidence="6" type="ORF">DXV75_05530</name>
</gene>
<feature type="domain" description="YbaK/aminoacyl-tRNA synthetase-associated" evidence="5">
    <location>
        <begin position="32"/>
        <end position="143"/>
    </location>
</feature>
<accession>A0A3D8MBF7</accession>
<evidence type="ECO:0000256" key="4">
    <source>
        <dbReference type="PIRNR" id="PIRNR006181"/>
    </source>
</evidence>
<dbReference type="Pfam" id="PF04073">
    <property type="entry name" value="tRNA_edit"/>
    <property type="match status" value="1"/>
</dbReference>
<sequence length="155" mass="16821">MTPAINLLNKKKLPYQILKYVHDTSAPAYGLEAAEKLSLPVNSVFKTLVVELDGKSCAVALIPVNQKLSMKKLAKAAGSKKASMIRPEDAERITGYQVGGVSPLGQKKALPTWLHVSAQWLQRMYVSGGRRGLEIEISPPDLIGLVRGKVADLTE</sequence>
<evidence type="ECO:0000256" key="1">
    <source>
        <dbReference type="ARBA" id="ARBA00009798"/>
    </source>
</evidence>
<name>A0A3D8MBF7_9ALTE</name>
<dbReference type="OrthoDB" id="9809296at2"/>
<dbReference type="GO" id="GO:0002161">
    <property type="term" value="F:aminoacyl-tRNA deacylase activity"/>
    <property type="evidence" value="ECO:0007669"/>
    <property type="project" value="InterPro"/>
</dbReference>